<dbReference type="EC" id="2.7.7.65" evidence="3"/>
<feature type="transmembrane region" description="Helical" evidence="1">
    <location>
        <begin position="67"/>
        <end position="91"/>
    </location>
</feature>
<feature type="transmembrane region" description="Helical" evidence="1">
    <location>
        <begin position="216"/>
        <end position="235"/>
    </location>
</feature>
<feature type="transmembrane region" description="Helical" evidence="1">
    <location>
        <begin position="35"/>
        <end position="55"/>
    </location>
</feature>
<name>A0A940WUJ9_9BACI</name>
<feature type="transmembrane region" description="Helical" evidence="1">
    <location>
        <begin position="6"/>
        <end position="28"/>
    </location>
</feature>
<dbReference type="PANTHER" id="PTHR45138:SF9">
    <property type="entry name" value="DIGUANYLATE CYCLASE DGCM-RELATED"/>
    <property type="match status" value="1"/>
</dbReference>
<dbReference type="Pfam" id="PF00990">
    <property type="entry name" value="GGDEF"/>
    <property type="match status" value="1"/>
</dbReference>
<keyword evidence="3" id="KW-0808">Transferase</keyword>
<keyword evidence="1" id="KW-0472">Membrane</keyword>
<dbReference type="EMBL" id="JAGKSQ010000002">
    <property type="protein sequence ID" value="MBP3950737.1"/>
    <property type="molecule type" value="Genomic_DNA"/>
</dbReference>
<keyword evidence="3" id="KW-0548">Nucleotidyltransferase</keyword>
<dbReference type="NCBIfam" id="TIGR00254">
    <property type="entry name" value="GGDEF"/>
    <property type="match status" value="1"/>
</dbReference>
<feature type="domain" description="GGDEF" evidence="2">
    <location>
        <begin position="380"/>
        <end position="515"/>
    </location>
</feature>
<dbReference type="Gene3D" id="3.30.70.270">
    <property type="match status" value="1"/>
</dbReference>
<dbReference type="GO" id="GO:1902201">
    <property type="term" value="P:negative regulation of bacterial-type flagellum-dependent cell motility"/>
    <property type="evidence" value="ECO:0007669"/>
    <property type="project" value="TreeGrafter"/>
</dbReference>
<dbReference type="InterPro" id="IPR050469">
    <property type="entry name" value="Diguanylate_Cyclase"/>
</dbReference>
<dbReference type="InterPro" id="IPR029787">
    <property type="entry name" value="Nucleotide_cyclase"/>
</dbReference>
<evidence type="ECO:0000313" key="4">
    <source>
        <dbReference type="Proteomes" id="UP000678228"/>
    </source>
</evidence>
<evidence type="ECO:0000256" key="1">
    <source>
        <dbReference type="SAM" id="Phobius"/>
    </source>
</evidence>
<evidence type="ECO:0000313" key="3">
    <source>
        <dbReference type="EMBL" id="MBP3950737.1"/>
    </source>
</evidence>
<dbReference type="SMART" id="SM00267">
    <property type="entry name" value="GGDEF"/>
    <property type="match status" value="1"/>
</dbReference>
<dbReference type="CDD" id="cd01949">
    <property type="entry name" value="GGDEF"/>
    <property type="match status" value="1"/>
</dbReference>
<dbReference type="InterPro" id="IPR043128">
    <property type="entry name" value="Rev_trsase/Diguanyl_cyclase"/>
</dbReference>
<evidence type="ECO:0000259" key="2">
    <source>
        <dbReference type="PROSITE" id="PS50887"/>
    </source>
</evidence>
<dbReference type="Pfam" id="PF16927">
    <property type="entry name" value="HisKA_7TM"/>
    <property type="match status" value="1"/>
</dbReference>
<gene>
    <name evidence="3" type="ORF">J7W16_06285</name>
</gene>
<sequence length="521" mass="59859">MHHDLTIYIYVLILAGLLSLFLSIYAYFKMKEAPGVFYFILATFLSSIFTFSYALELTSTTLKEITFWLGIQYLALPFIPLCIMLMCYGYIGKKLPRWLGYILFFIPVMTIFMHHTNQFHHLYYTSMELRDDSPFPIIKLVGGPFFYVHSVFVFLCLAISLAILLVQLKQALFRFRIQLLLMMFGIFVPIVAGNFYINGLSPYGIDIGPVSLSVTWLFHGAALFSFQMFNVAPIAREKVFERMKEGVIVLNQNNILVDYNLAAKDLIPTLNPNTITKSIATVFEQYERLIEILIQKNDCDYCHKDNEKDTYYHIRFSELLSNNTRVIGYIVTFVNITERVHLQTKLEELASVDGLTQIFNRTYFLKESERAFERVREKVDAGSIILFDIDYFKLVNDTYGHEAGDIVLTQIVLIAKKTLRETDIFGRYGGEEFIIALPNTPALQAFEMANQIRLNISNNLFQIRNNQLNVTSSFGISSSIISKDNYSIELLIRQADQALYDAKSAGRNCVNLYEGSLQEIS</sequence>
<dbReference type="RefSeq" id="WP_210596416.1">
    <property type="nucleotide sequence ID" value="NZ_JAGKSQ010000002.1"/>
</dbReference>
<dbReference type="InterPro" id="IPR031621">
    <property type="entry name" value="HisKA_7TM"/>
</dbReference>
<dbReference type="GO" id="GO:0052621">
    <property type="term" value="F:diguanylate cyclase activity"/>
    <property type="evidence" value="ECO:0007669"/>
    <property type="project" value="UniProtKB-EC"/>
</dbReference>
<dbReference type="Proteomes" id="UP000678228">
    <property type="component" value="Unassembled WGS sequence"/>
</dbReference>
<dbReference type="AlphaFoldDB" id="A0A940WUJ9"/>
<organism evidence="3 4">
    <name type="scientific">Halalkalibacter suaedae</name>
    <dbReference type="NCBI Taxonomy" id="2822140"/>
    <lineage>
        <taxon>Bacteria</taxon>
        <taxon>Bacillati</taxon>
        <taxon>Bacillota</taxon>
        <taxon>Bacilli</taxon>
        <taxon>Bacillales</taxon>
        <taxon>Bacillaceae</taxon>
        <taxon>Halalkalibacter</taxon>
    </lineage>
</organism>
<protein>
    <submittedName>
        <fullName evidence="3">Diguanylate cyclase</fullName>
        <ecNumber evidence="3">2.7.7.65</ecNumber>
    </submittedName>
</protein>
<dbReference type="Gene3D" id="3.30.450.20">
    <property type="entry name" value="PAS domain"/>
    <property type="match status" value="1"/>
</dbReference>
<reference evidence="3" key="1">
    <citation type="submission" date="2021-03" db="EMBL/GenBank/DDBJ databases">
        <title>Bacillus suaedae sp. nov., isolated from Suaeda aralocaspica.</title>
        <authorList>
            <person name="Lei R.F.R."/>
        </authorList>
    </citation>
    <scope>NUCLEOTIDE SEQUENCE</scope>
    <source>
        <strain evidence="3">YZJH907-2</strain>
    </source>
</reference>
<feature type="transmembrane region" description="Helical" evidence="1">
    <location>
        <begin position="137"/>
        <end position="165"/>
    </location>
</feature>
<dbReference type="InterPro" id="IPR000160">
    <property type="entry name" value="GGDEF_dom"/>
</dbReference>
<feature type="transmembrane region" description="Helical" evidence="1">
    <location>
        <begin position="177"/>
        <end position="196"/>
    </location>
</feature>
<proteinExistence type="predicted"/>
<dbReference type="FunFam" id="3.30.70.270:FF:000001">
    <property type="entry name" value="Diguanylate cyclase domain protein"/>
    <property type="match status" value="1"/>
</dbReference>
<dbReference type="GO" id="GO:0005886">
    <property type="term" value="C:plasma membrane"/>
    <property type="evidence" value="ECO:0007669"/>
    <property type="project" value="TreeGrafter"/>
</dbReference>
<dbReference type="PROSITE" id="PS50887">
    <property type="entry name" value="GGDEF"/>
    <property type="match status" value="1"/>
</dbReference>
<keyword evidence="1" id="KW-0812">Transmembrane</keyword>
<dbReference type="PANTHER" id="PTHR45138">
    <property type="entry name" value="REGULATORY COMPONENTS OF SENSORY TRANSDUCTION SYSTEM"/>
    <property type="match status" value="1"/>
</dbReference>
<dbReference type="SUPFAM" id="SSF55073">
    <property type="entry name" value="Nucleotide cyclase"/>
    <property type="match status" value="1"/>
</dbReference>
<feature type="transmembrane region" description="Helical" evidence="1">
    <location>
        <begin position="98"/>
        <end position="117"/>
    </location>
</feature>
<dbReference type="GO" id="GO:0043709">
    <property type="term" value="P:cell adhesion involved in single-species biofilm formation"/>
    <property type="evidence" value="ECO:0007669"/>
    <property type="project" value="TreeGrafter"/>
</dbReference>
<comment type="caution">
    <text evidence="3">The sequence shown here is derived from an EMBL/GenBank/DDBJ whole genome shotgun (WGS) entry which is preliminary data.</text>
</comment>
<accession>A0A940WUJ9</accession>
<keyword evidence="4" id="KW-1185">Reference proteome</keyword>
<keyword evidence="1" id="KW-1133">Transmembrane helix</keyword>